<evidence type="ECO:0000256" key="2">
    <source>
        <dbReference type="SAM" id="SignalP"/>
    </source>
</evidence>
<feature type="region of interest" description="Disordered" evidence="1">
    <location>
        <begin position="185"/>
        <end position="229"/>
    </location>
</feature>
<keyword evidence="2" id="KW-0732">Signal</keyword>
<feature type="region of interest" description="Disordered" evidence="1">
    <location>
        <begin position="505"/>
        <end position="560"/>
    </location>
</feature>
<feature type="compositionally biased region" description="Low complexity" evidence="1">
    <location>
        <begin position="131"/>
        <end position="148"/>
    </location>
</feature>
<feature type="region of interest" description="Disordered" evidence="1">
    <location>
        <begin position="17"/>
        <end position="66"/>
    </location>
</feature>
<organism evidence="3 4">
    <name type="scientific">Cronartium quercuum f. sp. fusiforme G11</name>
    <dbReference type="NCBI Taxonomy" id="708437"/>
    <lineage>
        <taxon>Eukaryota</taxon>
        <taxon>Fungi</taxon>
        <taxon>Dikarya</taxon>
        <taxon>Basidiomycota</taxon>
        <taxon>Pucciniomycotina</taxon>
        <taxon>Pucciniomycetes</taxon>
        <taxon>Pucciniales</taxon>
        <taxon>Coleosporiaceae</taxon>
        <taxon>Cronartium</taxon>
    </lineage>
</organism>
<feature type="compositionally biased region" description="Low complexity" evidence="1">
    <location>
        <begin position="529"/>
        <end position="544"/>
    </location>
</feature>
<feature type="compositionally biased region" description="Polar residues" evidence="1">
    <location>
        <begin position="151"/>
        <end position="173"/>
    </location>
</feature>
<gene>
    <name evidence="3" type="ORF">CROQUDRAFT_716373</name>
</gene>
<feature type="compositionally biased region" description="Low complexity" evidence="1">
    <location>
        <begin position="266"/>
        <end position="282"/>
    </location>
</feature>
<feature type="region of interest" description="Disordered" evidence="1">
    <location>
        <begin position="245"/>
        <end position="286"/>
    </location>
</feature>
<feature type="compositionally biased region" description="Polar residues" evidence="1">
    <location>
        <begin position="96"/>
        <end position="105"/>
    </location>
</feature>
<dbReference type="InterPro" id="IPR007612">
    <property type="entry name" value="LOR"/>
</dbReference>
<dbReference type="AlphaFoldDB" id="A0A9P6TAS4"/>
<proteinExistence type="predicted"/>
<evidence type="ECO:0000256" key="1">
    <source>
        <dbReference type="SAM" id="MobiDB-lite"/>
    </source>
</evidence>
<feature type="compositionally biased region" description="Polar residues" evidence="1">
    <location>
        <begin position="425"/>
        <end position="441"/>
    </location>
</feature>
<dbReference type="OrthoDB" id="2499828at2759"/>
<dbReference type="InterPro" id="IPR025659">
    <property type="entry name" value="Tubby-like_C"/>
</dbReference>
<evidence type="ECO:0000313" key="3">
    <source>
        <dbReference type="EMBL" id="KAG0144910.1"/>
    </source>
</evidence>
<feature type="compositionally biased region" description="Polar residues" evidence="1">
    <location>
        <begin position="505"/>
        <end position="528"/>
    </location>
</feature>
<feature type="compositionally biased region" description="Polar residues" evidence="1">
    <location>
        <begin position="113"/>
        <end position="127"/>
    </location>
</feature>
<feature type="chain" id="PRO_5040436226" evidence="2">
    <location>
        <begin position="20"/>
        <end position="592"/>
    </location>
</feature>
<dbReference type="EMBL" id="MU167286">
    <property type="protein sequence ID" value="KAG0144910.1"/>
    <property type="molecule type" value="Genomic_DNA"/>
</dbReference>
<comment type="caution">
    <text evidence="3">The sequence shown here is derived from an EMBL/GenBank/DDBJ whole genome shotgun (WGS) entry which is preliminary data.</text>
</comment>
<sequence length="592" mass="60241">MKGLLVWISVAVLLGHSGGHPDGGPKTTPDGIQSVNAPGSNTNSSVVTQDNNSRDSQGKTSSLGDISSGAAASAVASPTHITDVGKSAGTAAPIGNAQNSASTDSGAAPNDLAGNSTGVSVPNQNSPPGVAFSSGGTTGGANATTSPAVAGTNTASASSNQLSNTQGSLNSTEGTTDLQALNATSSTTDLEDSSGAFDGSQSLNATQGGGGALSMTSSTAPSSNSSIPSATNMSDTTYFAVNSTANLSSGQSPNTTNSTTIAPTETSLNSTSLTNNSQNLTQKDSSSSSHEFYYMDQNINWHGKEFKVYDRNADTVYIVTSKDGEKGDDFVIKSTSTGQIEFSANAKSGKCGYRQTYVAQDGSMFKINPRNIYSDRWYITGGAVGNATYEVKRNALDMAGKIYAPSGKVVAEIGHKMHTKEDMIDTSSSSTLGHASKSSLTGPVGQVPIGENTLVPDSSNVTSFNSNTTSSYPNNQTALNTTLSVGASSNQALLSMNSTMNAQTSGNSFNVTGPIGNPSNQTSLSTGTSAPYENSSNSSASSESQTPTKAKSTSDDNGGNKIYALRSDGTIPARYLIALMVIGKERVAACGY</sequence>
<keyword evidence="4" id="KW-1185">Reference proteome</keyword>
<dbReference type="Pfam" id="PF04525">
    <property type="entry name" value="LOR"/>
    <property type="match status" value="1"/>
</dbReference>
<protein>
    <submittedName>
        <fullName evidence="3">Uncharacterized protein</fullName>
    </submittedName>
</protein>
<evidence type="ECO:0000313" key="4">
    <source>
        <dbReference type="Proteomes" id="UP000886653"/>
    </source>
</evidence>
<feature type="compositionally biased region" description="Low complexity" evidence="1">
    <location>
        <begin position="458"/>
        <end position="475"/>
    </location>
</feature>
<feature type="region of interest" description="Disordered" evidence="1">
    <location>
        <begin position="422"/>
        <end position="475"/>
    </location>
</feature>
<accession>A0A9P6TAS4</accession>
<reference evidence="3" key="1">
    <citation type="submission" date="2013-11" db="EMBL/GenBank/DDBJ databases">
        <title>Genome sequence of the fusiform rust pathogen reveals effectors for host alternation and coevolution with pine.</title>
        <authorList>
            <consortium name="DOE Joint Genome Institute"/>
            <person name="Smith K."/>
            <person name="Pendleton A."/>
            <person name="Kubisiak T."/>
            <person name="Anderson C."/>
            <person name="Salamov A."/>
            <person name="Aerts A."/>
            <person name="Riley R."/>
            <person name="Clum A."/>
            <person name="Lindquist E."/>
            <person name="Ence D."/>
            <person name="Campbell M."/>
            <person name="Kronenberg Z."/>
            <person name="Feau N."/>
            <person name="Dhillon B."/>
            <person name="Hamelin R."/>
            <person name="Burleigh J."/>
            <person name="Smith J."/>
            <person name="Yandell M."/>
            <person name="Nelson C."/>
            <person name="Grigoriev I."/>
            <person name="Davis J."/>
        </authorList>
    </citation>
    <scope>NUCLEOTIDE SEQUENCE</scope>
    <source>
        <strain evidence="3">G11</strain>
    </source>
</reference>
<dbReference type="Proteomes" id="UP000886653">
    <property type="component" value="Unassembled WGS sequence"/>
</dbReference>
<name>A0A9P6TAS4_9BASI</name>
<feature type="compositionally biased region" description="Polar residues" evidence="1">
    <location>
        <begin position="30"/>
        <end position="51"/>
    </location>
</feature>
<feature type="compositionally biased region" description="Polar residues" evidence="1">
    <location>
        <begin position="545"/>
        <end position="557"/>
    </location>
</feature>
<feature type="signal peptide" evidence="2">
    <location>
        <begin position="1"/>
        <end position="19"/>
    </location>
</feature>
<feature type="compositionally biased region" description="Polar residues" evidence="1">
    <location>
        <begin position="245"/>
        <end position="265"/>
    </location>
</feature>
<feature type="compositionally biased region" description="Low complexity" evidence="1">
    <location>
        <begin position="214"/>
        <end position="229"/>
    </location>
</feature>
<dbReference type="SUPFAM" id="SSF54518">
    <property type="entry name" value="Tubby C-terminal domain-like"/>
    <property type="match status" value="1"/>
</dbReference>
<feature type="region of interest" description="Disordered" evidence="1">
    <location>
        <begin position="84"/>
        <end position="173"/>
    </location>
</feature>